<protein>
    <submittedName>
        <fullName evidence="1">Uncharacterized protein</fullName>
    </submittedName>
</protein>
<comment type="caution">
    <text evidence="1">The sequence shown here is derived from an EMBL/GenBank/DDBJ whole genome shotgun (WGS) entry which is preliminary data.</text>
</comment>
<reference evidence="1" key="2">
    <citation type="submission" date="2021-02" db="EMBL/GenBank/DDBJ databases">
        <authorList>
            <person name="Kimball J.A."/>
            <person name="Haas M.W."/>
            <person name="Macchietto M."/>
            <person name="Kono T."/>
            <person name="Duquette J."/>
            <person name="Shao M."/>
        </authorList>
    </citation>
    <scope>NUCLEOTIDE SEQUENCE</scope>
    <source>
        <tissue evidence="1">Fresh leaf tissue</tissue>
    </source>
</reference>
<name>A0A8J5WIM2_ZIZPA</name>
<gene>
    <name evidence="1" type="ORF">GUJ93_ZPchr0011g27657</name>
</gene>
<dbReference type="AlphaFoldDB" id="A0A8J5WIM2"/>
<keyword evidence="2" id="KW-1185">Reference proteome</keyword>
<sequence>MATDSVPPHLVLCPPPGHRMPPHLALRSPPRLPVTSPSLFVSLSDRIPSADDAYFMLEVIACRDGSVSFPKSRLNDAYQVSHYLDLYSRFG</sequence>
<proteinExistence type="predicted"/>
<evidence type="ECO:0000313" key="2">
    <source>
        <dbReference type="Proteomes" id="UP000729402"/>
    </source>
</evidence>
<dbReference type="EMBL" id="JAAALK010000081">
    <property type="protein sequence ID" value="KAG8091025.1"/>
    <property type="molecule type" value="Genomic_DNA"/>
</dbReference>
<reference evidence="1" key="1">
    <citation type="journal article" date="2021" name="bioRxiv">
        <title>Whole Genome Assembly and Annotation of Northern Wild Rice, Zizania palustris L., Supports a Whole Genome Duplication in the Zizania Genus.</title>
        <authorList>
            <person name="Haas M."/>
            <person name="Kono T."/>
            <person name="Macchietto M."/>
            <person name="Millas R."/>
            <person name="McGilp L."/>
            <person name="Shao M."/>
            <person name="Duquette J."/>
            <person name="Hirsch C.N."/>
            <person name="Kimball J."/>
        </authorList>
    </citation>
    <scope>NUCLEOTIDE SEQUENCE</scope>
    <source>
        <tissue evidence="1">Fresh leaf tissue</tissue>
    </source>
</reference>
<organism evidence="1 2">
    <name type="scientific">Zizania palustris</name>
    <name type="common">Northern wild rice</name>
    <dbReference type="NCBI Taxonomy" id="103762"/>
    <lineage>
        <taxon>Eukaryota</taxon>
        <taxon>Viridiplantae</taxon>
        <taxon>Streptophyta</taxon>
        <taxon>Embryophyta</taxon>
        <taxon>Tracheophyta</taxon>
        <taxon>Spermatophyta</taxon>
        <taxon>Magnoliopsida</taxon>
        <taxon>Liliopsida</taxon>
        <taxon>Poales</taxon>
        <taxon>Poaceae</taxon>
        <taxon>BOP clade</taxon>
        <taxon>Oryzoideae</taxon>
        <taxon>Oryzeae</taxon>
        <taxon>Zizaniinae</taxon>
        <taxon>Zizania</taxon>
    </lineage>
</organism>
<dbReference type="Proteomes" id="UP000729402">
    <property type="component" value="Unassembled WGS sequence"/>
</dbReference>
<accession>A0A8J5WIM2</accession>
<evidence type="ECO:0000313" key="1">
    <source>
        <dbReference type="EMBL" id="KAG8091025.1"/>
    </source>
</evidence>